<dbReference type="OrthoDB" id="4315929at2"/>
<sequence length="165" mass="18646">MELWDDLMRPLKPDFDRLNPASRLKSAATVIKWTLEHFSPPVREDETRDLITGSLASFESALQQGVNAVHRTSELDERIELVLDGSAEPGTSNLVMACVQTHSHDSELKGKRLFNVFGSCYNAVLEQEFPGPLIDIEDEVANPRCRETIAFQQDVLQQSLWHKGR</sequence>
<dbReference type="RefSeq" id="WP_136534919.1">
    <property type="nucleotide sequence ID" value="NZ_STGY01000048.1"/>
</dbReference>
<evidence type="ECO:0000313" key="2">
    <source>
        <dbReference type="Proteomes" id="UP000308760"/>
    </source>
</evidence>
<organism evidence="1 2">
    <name type="scientific">Glycomyces buryatensis</name>
    <dbReference type="NCBI Taxonomy" id="2570927"/>
    <lineage>
        <taxon>Bacteria</taxon>
        <taxon>Bacillati</taxon>
        <taxon>Actinomycetota</taxon>
        <taxon>Actinomycetes</taxon>
        <taxon>Glycomycetales</taxon>
        <taxon>Glycomycetaceae</taxon>
        <taxon>Glycomyces</taxon>
    </lineage>
</organism>
<comment type="caution">
    <text evidence="1">The sequence shown here is derived from an EMBL/GenBank/DDBJ whole genome shotgun (WGS) entry which is preliminary data.</text>
</comment>
<dbReference type="EMBL" id="STGY01000048">
    <property type="protein sequence ID" value="THV41215.1"/>
    <property type="molecule type" value="Genomic_DNA"/>
</dbReference>
<proteinExistence type="predicted"/>
<dbReference type="AlphaFoldDB" id="A0A4S8QE82"/>
<accession>A0A4S8QE82</accession>
<protein>
    <submittedName>
        <fullName evidence="1">Uncharacterized protein</fullName>
    </submittedName>
</protein>
<gene>
    <name evidence="1" type="ORF">FAB82_12725</name>
</gene>
<reference evidence="2" key="1">
    <citation type="submission" date="2019-04" db="EMBL/GenBank/DDBJ databases">
        <title>Nocardioides xinjiangensis sp. nov.</title>
        <authorList>
            <person name="Liu S."/>
        </authorList>
    </citation>
    <scope>NUCLEOTIDE SEQUENCE [LARGE SCALE GENOMIC DNA]</scope>
    <source>
        <strain evidence="2">18</strain>
    </source>
</reference>
<name>A0A4S8QE82_9ACTN</name>
<reference evidence="1 2" key="2">
    <citation type="submission" date="2019-05" db="EMBL/GenBank/DDBJ databases">
        <title>Glycomyces buryatensis sp. nov.</title>
        <authorList>
            <person name="Nikitina E."/>
        </authorList>
    </citation>
    <scope>NUCLEOTIDE SEQUENCE [LARGE SCALE GENOMIC DNA]</scope>
    <source>
        <strain evidence="1 2">18</strain>
    </source>
</reference>
<evidence type="ECO:0000313" key="1">
    <source>
        <dbReference type="EMBL" id="THV41215.1"/>
    </source>
</evidence>
<keyword evidence="2" id="KW-1185">Reference proteome</keyword>
<dbReference type="Proteomes" id="UP000308760">
    <property type="component" value="Unassembled WGS sequence"/>
</dbReference>